<keyword evidence="9" id="KW-1185">Reference proteome</keyword>
<reference evidence="8 9" key="1">
    <citation type="submission" date="2016-05" db="EMBL/GenBank/DDBJ databases">
        <title>Comparative genomics of biotechnologically important yeasts.</title>
        <authorList>
            <consortium name="DOE Joint Genome Institute"/>
            <person name="Riley R."/>
            <person name="Haridas S."/>
            <person name="Wolfe K.H."/>
            <person name="Lopes M.R."/>
            <person name="Hittinger C.T."/>
            <person name="Goker M."/>
            <person name="Salamov A."/>
            <person name="Wisecaver J."/>
            <person name="Long T.M."/>
            <person name="Aerts A.L."/>
            <person name="Barry K."/>
            <person name="Choi C."/>
            <person name="Clum A."/>
            <person name="Coughlan A.Y."/>
            <person name="Deshpande S."/>
            <person name="Douglass A.P."/>
            <person name="Hanson S.J."/>
            <person name="Klenk H.-P."/>
            <person name="LaButti K."/>
            <person name="Lapidus A."/>
            <person name="Lindquist E."/>
            <person name="Lipzen A."/>
            <person name="Meier-kolthoff J.P."/>
            <person name="Ohm R.A."/>
            <person name="Otillar R.P."/>
            <person name="Pangilinan J."/>
            <person name="Peng Y."/>
            <person name="Rokas A."/>
            <person name="Rosa C.A."/>
            <person name="Scheuner C."/>
            <person name="Sibirny A.A."/>
            <person name="Slot J.C."/>
            <person name="Stielow J.B."/>
            <person name="Sun H."/>
            <person name="Kurtzman C.P."/>
            <person name="Blackwell M."/>
            <person name="Grigoriev I.V."/>
            <person name="Jeffries T.W."/>
        </authorList>
    </citation>
    <scope>NUCLEOTIDE SEQUENCE [LARGE SCALE GENOMIC DNA]</scope>
    <source>
        <strain evidence="8 9">NRRL YB-4993</strain>
    </source>
</reference>
<dbReference type="InterPro" id="IPR020846">
    <property type="entry name" value="MFS_dom"/>
</dbReference>
<evidence type="ECO:0000259" key="7">
    <source>
        <dbReference type="PROSITE" id="PS50850"/>
    </source>
</evidence>
<proteinExistence type="predicted"/>
<evidence type="ECO:0000313" key="9">
    <source>
        <dbReference type="Proteomes" id="UP000092555"/>
    </source>
</evidence>
<dbReference type="Pfam" id="PF07690">
    <property type="entry name" value="MFS_1"/>
    <property type="match status" value="1"/>
</dbReference>
<evidence type="ECO:0000256" key="1">
    <source>
        <dbReference type="ARBA" id="ARBA00004141"/>
    </source>
</evidence>
<dbReference type="GO" id="GO:0000329">
    <property type="term" value="C:fungal-type vacuole membrane"/>
    <property type="evidence" value="ECO:0007669"/>
    <property type="project" value="EnsemblFungi"/>
</dbReference>
<dbReference type="OrthoDB" id="10262656at2759"/>
<feature type="transmembrane region" description="Helical" evidence="6">
    <location>
        <begin position="358"/>
        <end position="378"/>
    </location>
</feature>
<evidence type="ECO:0000313" key="8">
    <source>
        <dbReference type="EMBL" id="OBA19219.1"/>
    </source>
</evidence>
<feature type="transmembrane region" description="Helical" evidence="6">
    <location>
        <begin position="87"/>
        <end position="104"/>
    </location>
</feature>
<dbReference type="RefSeq" id="XP_018709751.1">
    <property type="nucleotide sequence ID" value="XM_018858074.1"/>
</dbReference>
<comment type="caution">
    <text evidence="8">The sequence shown here is derived from an EMBL/GenBank/DDBJ whole genome shotgun (WGS) entry which is preliminary data.</text>
</comment>
<protein>
    <submittedName>
        <fullName evidence="8">MFS general substrate transporter</fullName>
    </submittedName>
</protein>
<evidence type="ECO:0000256" key="6">
    <source>
        <dbReference type="SAM" id="Phobius"/>
    </source>
</evidence>
<dbReference type="GO" id="GO:0005254">
    <property type="term" value="F:chloride channel activity"/>
    <property type="evidence" value="ECO:0007669"/>
    <property type="project" value="EnsemblFungi"/>
</dbReference>
<gene>
    <name evidence="8" type="ORF">METBIDRAFT_46769</name>
</gene>
<comment type="subcellular location">
    <subcellularLocation>
        <location evidence="1">Membrane</location>
        <topology evidence="1">Multi-pass membrane protein</topology>
    </subcellularLocation>
</comment>
<dbReference type="PANTHER" id="PTHR23504:SF15">
    <property type="entry name" value="MAJOR FACILITATOR SUPERFAMILY (MFS) PROFILE DOMAIN-CONTAINING PROTEIN"/>
    <property type="match status" value="1"/>
</dbReference>
<organism evidence="8 9">
    <name type="scientific">Metschnikowia bicuspidata var. bicuspidata NRRL YB-4993</name>
    <dbReference type="NCBI Taxonomy" id="869754"/>
    <lineage>
        <taxon>Eukaryota</taxon>
        <taxon>Fungi</taxon>
        <taxon>Dikarya</taxon>
        <taxon>Ascomycota</taxon>
        <taxon>Saccharomycotina</taxon>
        <taxon>Pichiomycetes</taxon>
        <taxon>Metschnikowiaceae</taxon>
        <taxon>Metschnikowia</taxon>
    </lineage>
</organism>
<feature type="transmembrane region" description="Helical" evidence="6">
    <location>
        <begin position="21"/>
        <end position="41"/>
    </location>
</feature>
<dbReference type="PANTHER" id="PTHR23504">
    <property type="entry name" value="MAJOR FACILITATOR SUPERFAMILY DOMAIN-CONTAINING PROTEIN 10"/>
    <property type="match status" value="1"/>
</dbReference>
<dbReference type="Proteomes" id="UP000092555">
    <property type="component" value="Unassembled WGS sequence"/>
</dbReference>
<feature type="transmembrane region" description="Helical" evidence="6">
    <location>
        <begin position="197"/>
        <end position="219"/>
    </location>
</feature>
<dbReference type="AlphaFoldDB" id="A0A1A0H563"/>
<feature type="transmembrane region" description="Helical" evidence="6">
    <location>
        <begin position="144"/>
        <end position="164"/>
    </location>
</feature>
<feature type="transmembrane region" description="Helical" evidence="6">
    <location>
        <begin position="53"/>
        <end position="75"/>
    </location>
</feature>
<feature type="transmembrane region" description="Helical" evidence="6">
    <location>
        <begin position="550"/>
        <end position="569"/>
    </location>
</feature>
<dbReference type="InterPro" id="IPR036259">
    <property type="entry name" value="MFS_trans_sf"/>
</dbReference>
<keyword evidence="2" id="KW-0813">Transport</keyword>
<dbReference type="Gene3D" id="1.20.1250.20">
    <property type="entry name" value="MFS general substrate transporter like domains"/>
    <property type="match status" value="2"/>
</dbReference>
<accession>A0A1A0H563</accession>
<sequence length="583" mass="65122">MTTFREQMRGFPLWQMAVISMMRFSEPISFTSLFPYIYFMIRDFHITKDPSQIFKYSGLLAASFAFSQFLCCIHWARLSDRIGRKPVLLTGLCGTAASLVLFGFSKNFYVALAARTAAGALNGNIAVLQTLVGELVKERRHQGLAFATLPLFWNVGCVIGPLIGGSRYLTRPRPEGEEAAVVGWGSFYESFITKHPYALSNVVVASMLFTSALIGFLFLEETHVKIRNQYDVGLAVGDSIRRLLGYTIPVRPWEQHVSSKTHVAADGSAILDDSESANEASPLSIDQDRIYAAIDLDNEEDDQLITPLGLLTRRSSLAVVRRYSSAYSLQPTILTMTAASENEEHISIWAALGNKDIFTYKVIGTLLAYFSIAFHSLIYTEFVPVFLAGTFQKESLSFPWHVKGGLGWQTQDIGSLLSTVGLMGCFMVIVIFPHMDRHMRTIDGFRLACCMFPIAYFLLPYIIFTSPGYSSFFPPWFYKAFLYMNSMIAVVGSSLAFPQVTILVYRATKPKHRALVNATSMSANSLARFVAPMTWGALTSFFDKRGITQVTWNLLALIAVLSVVLAFQLDEYSEDIEDEEEQV</sequence>
<feature type="transmembrane region" description="Helical" evidence="6">
    <location>
        <begin position="413"/>
        <end position="432"/>
    </location>
</feature>
<keyword evidence="5 6" id="KW-0472">Membrane</keyword>
<keyword evidence="3 6" id="KW-0812">Transmembrane</keyword>
<feature type="transmembrane region" description="Helical" evidence="6">
    <location>
        <begin position="110"/>
        <end position="132"/>
    </location>
</feature>
<dbReference type="EMBL" id="LXTC01000007">
    <property type="protein sequence ID" value="OBA19219.1"/>
    <property type="molecule type" value="Genomic_DNA"/>
</dbReference>
<name>A0A1A0H563_9ASCO</name>
<dbReference type="GeneID" id="30031050"/>
<dbReference type="PROSITE" id="PS50850">
    <property type="entry name" value="MFS"/>
    <property type="match status" value="1"/>
</dbReference>
<feature type="transmembrane region" description="Helical" evidence="6">
    <location>
        <begin position="483"/>
        <end position="505"/>
    </location>
</feature>
<evidence type="ECO:0000256" key="4">
    <source>
        <dbReference type="ARBA" id="ARBA00022989"/>
    </source>
</evidence>
<feature type="domain" description="Major facilitator superfamily (MFS) profile" evidence="7">
    <location>
        <begin position="15"/>
        <end position="574"/>
    </location>
</feature>
<evidence type="ECO:0000256" key="5">
    <source>
        <dbReference type="ARBA" id="ARBA00023136"/>
    </source>
</evidence>
<feature type="transmembrane region" description="Helical" evidence="6">
    <location>
        <begin position="444"/>
        <end position="463"/>
    </location>
</feature>
<keyword evidence="4 6" id="KW-1133">Transmembrane helix</keyword>
<dbReference type="InterPro" id="IPR011701">
    <property type="entry name" value="MFS"/>
</dbReference>
<evidence type="ECO:0000256" key="3">
    <source>
        <dbReference type="ARBA" id="ARBA00022692"/>
    </source>
</evidence>
<dbReference type="SUPFAM" id="SSF103473">
    <property type="entry name" value="MFS general substrate transporter"/>
    <property type="match status" value="1"/>
</dbReference>
<evidence type="ECO:0000256" key="2">
    <source>
        <dbReference type="ARBA" id="ARBA00022448"/>
    </source>
</evidence>